<dbReference type="AlphaFoldDB" id="A0A7W6NBE5"/>
<feature type="chain" id="PRO_5030647199" evidence="1">
    <location>
        <begin position="21"/>
        <end position="96"/>
    </location>
</feature>
<accession>A0A7W6NBE5</accession>
<keyword evidence="3" id="KW-1185">Reference proteome</keyword>
<comment type="caution">
    <text evidence="2">The sequence shown here is derived from an EMBL/GenBank/DDBJ whole genome shotgun (WGS) entry which is preliminary data.</text>
</comment>
<gene>
    <name evidence="2" type="ORF">GGR20_002122</name>
</gene>
<dbReference type="EMBL" id="JACIEW010000004">
    <property type="protein sequence ID" value="MBB4052479.1"/>
    <property type="molecule type" value="Genomic_DNA"/>
</dbReference>
<dbReference type="Proteomes" id="UP000547011">
    <property type="component" value="Unassembled WGS sequence"/>
</dbReference>
<reference evidence="2 3" key="1">
    <citation type="submission" date="2020-08" db="EMBL/GenBank/DDBJ databases">
        <title>Genomic Encyclopedia of Type Strains, Phase IV (KMG-IV): sequencing the most valuable type-strain genomes for metagenomic binning, comparative biology and taxonomic classification.</title>
        <authorList>
            <person name="Goeker M."/>
        </authorList>
    </citation>
    <scope>NUCLEOTIDE SEQUENCE [LARGE SCALE GENOMIC DNA]</scope>
    <source>
        <strain evidence="2 3">DSM 23447</strain>
    </source>
</reference>
<protein>
    <submittedName>
        <fullName evidence="2">Uncharacterized protein</fullName>
    </submittedName>
</protein>
<dbReference type="RefSeq" id="WP_183311178.1">
    <property type="nucleotide sequence ID" value="NZ_JACIEW010000004.1"/>
</dbReference>
<name>A0A7W6NBE5_9HYPH</name>
<keyword evidence="1" id="KW-0732">Signal</keyword>
<evidence type="ECO:0000313" key="2">
    <source>
        <dbReference type="EMBL" id="MBB4052479.1"/>
    </source>
</evidence>
<proteinExistence type="predicted"/>
<evidence type="ECO:0000256" key="1">
    <source>
        <dbReference type="SAM" id="SignalP"/>
    </source>
</evidence>
<evidence type="ECO:0000313" key="3">
    <source>
        <dbReference type="Proteomes" id="UP000547011"/>
    </source>
</evidence>
<feature type="signal peptide" evidence="1">
    <location>
        <begin position="1"/>
        <end position="20"/>
    </location>
</feature>
<organism evidence="2 3">
    <name type="scientific">Devosia subaequoris</name>
    <dbReference type="NCBI Taxonomy" id="395930"/>
    <lineage>
        <taxon>Bacteria</taxon>
        <taxon>Pseudomonadati</taxon>
        <taxon>Pseudomonadota</taxon>
        <taxon>Alphaproteobacteria</taxon>
        <taxon>Hyphomicrobiales</taxon>
        <taxon>Devosiaceae</taxon>
        <taxon>Devosia</taxon>
    </lineage>
</organism>
<sequence length="96" mass="10296">MRKFLLGLSLVASSTLAVMAAPPTAAQKDEFYSVCLGISQNTELCRCKADAAMTLIDERFMGVVISSMKGGSPAAADYDAYNSYVARSNQVCKPNY</sequence>